<comment type="similarity">
    <text evidence="5">Belongs to the class-III pyridoxal-phosphate-dependent aminotransferase family.</text>
</comment>
<keyword evidence="3 7" id="KW-0808">Transferase</keyword>
<dbReference type="Gene3D" id="3.90.1150.10">
    <property type="entry name" value="Aspartate Aminotransferase, domain 1"/>
    <property type="match status" value="1"/>
</dbReference>
<dbReference type="OrthoDB" id="4166987at2"/>
<evidence type="ECO:0000256" key="1">
    <source>
        <dbReference type="ARBA" id="ARBA00001933"/>
    </source>
</evidence>
<dbReference type="Pfam" id="PF00202">
    <property type="entry name" value="Aminotran_3"/>
    <property type="match status" value="1"/>
</dbReference>
<dbReference type="SUPFAM" id="SSF53383">
    <property type="entry name" value="PLP-dependent transferases"/>
    <property type="match status" value="1"/>
</dbReference>
<dbReference type="InterPro" id="IPR050103">
    <property type="entry name" value="Class-III_PLP-dep_AT"/>
</dbReference>
<protein>
    <submittedName>
        <fullName evidence="7">Aminotransferase</fullName>
    </submittedName>
</protein>
<dbReference type="InterPro" id="IPR005814">
    <property type="entry name" value="Aminotrans_3"/>
</dbReference>
<name>A0A640UZD1_9ACTN</name>
<dbReference type="PANTHER" id="PTHR11986:SF79">
    <property type="entry name" value="ACETYLORNITHINE AMINOTRANSFERASE, MITOCHONDRIAL"/>
    <property type="match status" value="1"/>
</dbReference>
<dbReference type="InterPro" id="IPR015424">
    <property type="entry name" value="PyrdxlP-dep_Trfase"/>
</dbReference>
<sequence>MSAAVESTGPDARTVLGRVRAHLSPGLALVYGMNGAGAVESCGDGARIVLSDGRSALDFGSYAVTLLGRGHPEVLRAVRGELESMPVSTRVLANGTTAGFAAELVAYTDPGRLTRVWLGLNGSDAVEAALKLARLATGRTRVVAVEGAYHGKSLGALAATWNRRYRQSLEPLLGGVVHIPADPGAVPGAFAEEDVAAVIVEPVQGEGGVRALPSAFLAALTAAARAHGAYVIADEIQTGLRRCGERALSVAAGLRPDAVLFGKALGGGVQPLSAVVATEELYGPLATDPFVHTTTFSGHPLAAAAGSAALRAVEELAPRGERLSGLMAEGLRRIAHRHTGLVTEVRGQGLLWGVEFGPHGAAGDVLLELSRRGLVVSPCLGQPEVIRLLPPLVATDEEVEEALDLLDATCAAVPDEFRSAARNASDDGSAPRDRLPEDGALTGPAGGPGTGAEGPATARHTASGASVPGPCRVR</sequence>
<keyword evidence="2 7" id="KW-0032">Aminotransferase</keyword>
<proteinExistence type="inferred from homology"/>
<evidence type="ECO:0000256" key="4">
    <source>
        <dbReference type="ARBA" id="ARBA00022898"/>
    </source>
</evidence>
<dbReference type="FunFam" id="3.40.640.10:FF:000004">
    <property type="entry name" value="Acetylornithine aminotransferase"/>
    <property type="match status" value="1"/>
</dbReference>
<accession>A0A640UZD1</accession>
<keyword evidence="8" id="KW-1185">Reference proteome</keyword>
<keyword evidence="4 5" id="KW-0663">Pyridoxal phosphate</keyword>
<evidence type="ECO:0000256" key="2">
    <source>
        <dbReference type="ARBA" id="ARBA00022576"/>
    </source>
</evidence>
<dbReference type="CDD" id="cd00610">
    <property type="entry name" value="OAT_like"/>
    <property type="match status" value="1"/>
</dbReference>
<dbReference type="GO" id="GO:0008483">
    <property type="term" value="F:transaminase activity"/>
    <property type="evidence" value="ECO:0007669"/>
    <property type="project" value="UniProtKB-KW"/>
</dbReference>
<feature type="region of interest" description="Disordered" evidence="6">
    <location>
        <begin position="421"/>
        <end position="474"/>
    </location>
</feature>
<comment type="caution">
    <text evidence="7">The sequence shown here is derived from an EMBL/GenBank/DDBJ whole genome shotgun (WGS) entry which is preliminary data.</text>
</comment>
<dbReference type="PROSITE" id="PS00600">
    <property type="entry name" value="AA_TRANSFER_CLASS_3"/>
    <property type="match status" value="1"/>
</dbReference>
<dbReference type="InterPro" id="IPR015422">
    <property type="entry name" value="PyrdxlP-dep_Trfase_small"/>
</dbReference>
<evidence type="ECO:0000256" key="3">
    <source>
        <dbReference type="ARBA" id="ARBA00022679"/>
    </source>
</evidence>
<evidence type="ECO:0000313" key="7">
    <source>
        <dbReference type="EMBL" id="GFE41558.1"/>
    </source>
</evidence>
<dbReference type="PANTHER" id="PTHR11986">
    <property type="entry name" value="AMINOTRANSFERASE CLASS III"/>
    <property type="match status" value="1"/>
</dbReference>
<dbReference type="AlphaFoldDB" id="A0A640UZD1"/>
<reference evidence="7 8" key="1">
    <citation type="submission" date="2019-12" db="EMBL/GenBank/DDBJ databases">
        <title>Whole genome shotgun sequence of Streptomyces tubercidicus NBRC 13090.</title>
        <authorList>
            <person name="Ichikawa N."/>
            <person name="Kimura A."/>
            <person name="Kitahashi Y."/>
            <person name="Komaki H."/>
            <person name="Tamura T."/>
        </authorList>
    </citation>
    <scope>NUCLEOTIDE SEQUENCE [LARGE SCALE GENOMIC DNA]</scope>
    <source>
        <strain evidence="7 8">NBRC 13090</strain>
    </source>
</reference>
<evidence type="ECO:0000313" key="8">
    <source>
        <dbReference type="Proteomes" id="UP000431826"/>
    </source>
</evidence>
<evidence type="ECO:0000256" key="5">
    <source>
        <dbReference type="RuleBase" id="RU003560"/>
    </source>
</evidence>
<gene>
    <name evidence="7" type="ORF">Stube_62310</name>
</gene>
<dbReference type="Proteomes" id="UP000431826">
    <property type="component" value="Unassembled WGS sequence"/>
</dbReference>
<dbReference type="InterPro" id="IPR015421">
    <property type="entry name" value="PyrdxlP-dep_Trfase_major"/>
</dbReference>
<evidence type="ECO:0000256" key="6">
    <source>
        <dbReference type="SAM" id="MobiDB-lite"/>
    </source>
</evidence>
<dbReference type="InterPro" id="IPR049704">
    <property type="entry name" value="Aminotrans_3_PPA_site"/>
</dbReference>
<dbReference type="Gene3D" id="3.40.640.10">
    <property type="entry name" value="Type I PLP-dependent aspartate aminotransferase-like (Major domain)"/>
    <property type="match status" value="1"/>
</dbReference>
<dbReference type="GO" id="GO:0030170">
    <property type="term" value="F:pyridoxal phosphate binding"/>
    <property type="evidence" value="ECO:0007669"/>
    <property type="project" value="InterPro"/>
</dbReference>
<comment type="cofactor">
    <cofactor evidence="1">
        <name>pyridoxal 5'-phosphate</name>
        <dbReference type="ChEBI" id="CHEBI:597326"/>
    </cofactor>
</comment>
<dbReference type="GO" id="GO:0042802">
    <property type="term" value="F:identical protein binding"/>
    <property type="evidence" value="ECO:0007669"/>
    <property type="project" value="TreeGrafter"/>
</dbReference>
<dbReference type="EMBL" id="BLIR01000003">
    <property type="protein sequence ID" value="GFE41558.1"/>
    <property type="molecule type" value="Genomic_DNA"/>
</dbReference>
<organism evidence="7 8">
    <name type="scientific">Streptomyces tubercidicus</name>
    <dbReference type="NCBI Taxonomy" id="47759"/>
    <lineage>
        <taxon>Bacteria</taxon>
        <taxon>Bacillati</taxon>
        <taxon>Actinomycetota</taxon>
        <taxon>Actinomycetes</taxon>
        <taxon>Kitasatosporales</taxon>
        <taxon>Streptomycetaceae</taxon>
        <taxon>Streptomyces</taxon>
    </lineage>
</organism>